<accession>A0A8S5LYE3</accession>
<proteinExistence type="predicted"/>
<dbReference type="Gene3D" id="2.60.169.10">
    <property type="entry name" value="Microviridae F protein"/>
    <property type="match status" value="1"/>
</dbReference>
<dbReference type="GO" id="GO:0005198">
    <property type="term" value="F:structural molecule activity"/>
    <property type="evidence" value="ECO:0007669"/>
    <property type="project" value="InterPro"/>
</dbReference>
<reference evidence="1" key="1">
    <citation type="journal article" date="2021" name="Proc. Natl. Acad. Sci. U.S.A.">
        <title>A Catalog of Tens of Thousands of Viruses from Human Metagenomes Reveals Hidden Associations with Chronic Diseases.</title>
        <authorList>
            <person name="Tisza M.J."/>
            <person name="Buck C.B."/>
        </authorList>
    </citation>
    <scope>NUCLEOTIDE SEQUENCE</scope>
    <source>
        <strain evidence="1">Ctiu24</strain>
    </source>
</reference>
<dbReference type="InterPro" id="IPR037002">
    <property type="entry name" value="Microviridae_protein_F_sf"/>
</dbReference>
<evidence type="ECO:0000313" key="1">
    <source>
        <dbReference type="EMBL" id="DAD75057.1"/>
    </source>
</evidence>
<name>A0A8S5LYE3_9VIRU</name>
<protein>
    <submittedName>
        <fullName evidence="1">Major capsid protein</fullName>
    </submittedName>
</protein>
<dbReference type="EMBL" id="BK014772">
    <property type="protein sequence ID" value="DAD75057.1"/>
    <property type="molecule type" value="Genomic_DNA"/>
</dbReference>
<organism evidence="1">
    <name type="scientific">Microviridae sp. ctiu24</name>
    <dbReference type="NCBI Taxonomy" id="2826742"/>
    <lineage>
        <taxon>Viruses</taxon>
        <taxon>Monodnaviria</taxon>
        <taxon>Sangervirae</taxon>
        <taxon>Phixviricota</taxon>
        <taxon>Malgrandaviricetes</taxon>
        <taxon>Petitvirales</taxon>
        <taxon>Microviridae</taxon>
    </lineage>
</organism>
<sequence>MSGFKIGGISLGKSTKKYLRNTDFDNNTTMDFGFCQPLFCQFLLPDSNISVSAKQLVRLAPMPVPSFARVSLVNKFVFVPWSDLCGYYEAMLSNMPYNGSVVPTQLPFCYNAYLAKCLLLGVFGSYCTFYVSKTSSVPAKFDLCTGADLTTANQQLTSLWSKELEQHSSKMTVAFDYKQSSSLAVSPNNADYLFQFASGSSVYLAAFRYSTRAKHLRSVLIGLGYSLASEDWTKVNALPIFAYYKAWYDTYAPKRSVAWTDTSVFKFIKGVSDNYLPDVCSNGDFYNVVLKSVSDCYYVSNDDFVSVHRPSLDTVSLGAFPYVNYGGTSSQTPPLSTSEQPNVQVSSINLIALDVVKRLTRFVNKDSVIGQKMSTWVRNHFNAQVANSLYEDVYQVKTDILPLQINDVFSTADTADTSSQQGERLGSYAGKGIGFGDTGCRFHSDKHGYLLCISAIVPKSGYFQGNDTSLYGLDRFTLPSADFDALGMEVTPFGFVAGDLGYANLLPSSPDKIDYSSGFGFVPRFSGYKFKKNIVNGDMSRRSLIDSMCPYYLDRILQSGDILFNSLENNSYTLIRNFVPSIPKASEQWRYPTRYPWLGDFDRIFYNDDVYHGSDSNSSAEFTDVDSRPSRPDNFIVQSLFTMKVQDVLKPLSLSYDTFDEDSDNTSTEVNPE</sequence>